<accession>F0XQR9</accession>
<dbReference type="Proteomes" id="UP000007796">
    <property type="component" value="Unassembled WGS sequence"/>
</dbReference>
<dbReference type="SMART" id="SM00320">
    <property type="entry name" value="WD40"/>
    <property type="match status" value="8"/>
</dbReference>
<dbReference type="InterPro" id="IPR015943">
    <property type="entry name" value="WD40/YVTN_repeat-like_dom_sf"/>
</dbReference>
<dbReference type="PROSITE" id="PS50082">
    <property type="entry name" value="WD_REPEATS_2"/>
    <property type="match status" value="7"/>
</dbReference>
<dbReference type="FunCoup" id="F0XQR9">
    <property type="interactions" value="663"/>
</dbReference>
<keyword evidence="2 5" id="KW-0853">WD repeat</keyword>
<dbReference type="EMBL" id="GL629807">
    <property type="protein sequence ID" value="EFW99716.1"/>
    <property type="molecule type" value="Genomic_DNA"/>
</dbReference>
<dbReference type="GO" id="GO:0000027">
    <property type="term" value="P:ribosomal large subunit assembly"/>
    <property type="evidence" value="ECO:0007669"/>
    <property type="project" value="EnsemblFungi"/>
</dbReference>
<evidence type="ECO:0000313" key="7">
    <source>
        <dbReference type="Proteomes" id="UP000007796"/>
    </source>
</evidence>
<dbReference type="InterPro" id="IPR019775">
    <property type="entry name" value="WD40_repeat_CS"/>
</dbReference>
<evidence type="ECO:0000256" key="5">
    <source>
        <dbReference type="PROSITE-ProRule" id="PRU00221"/>
    </source>
</evidence>
<dbReference type="CDD" id="cd00200">
    <property type="entry name" value="WD40"/>
    <property type="match status" value="1"/>
</dbReference>
<dbReference type="Pfam" id="PF00400">
    <property type="entry name" value="WD40"/>
    <property type="match status" value="7"/>
</dbReference>
<evidence type="ECO:0000256" key="1">
    <source>
        <dbReference type="ARBA" id="ARBA00004604"/>
    </source>
</evidence>
<organism evidence="7">
    <name type="scientific">Grosmannia clavigera (strain kw1407 / UAMH 11150)</name>
    <name type="common">Blue stain fungus</name>
    <name type="synonym">Graphiocladiella clavigera</name>
    <dbReference type="NCBI Taxonomy" id="655863"/>
    <lineage>
        <taxon>Eukaryota</taxon>
        <taxon>Fungi</taxon>
        <taxon>Dikarya</taxon>
        <taxon>Ascomycota</taxon>
        <taxon>Pezizomycotina</taxon>
        <taxon>Sordariomycetes</taxon>
        <taxon>Sordariomycetidae</taxon>
        <taxon>Ophiostomatales</taxon>
        <taxon>Ophiostomataceae</taxon>
        <taxon>Leptographium</taxon>
    </lineage>
</organism>
<feature type="repeat" description="WD" evidence="5">
    <location>
        <begin position="291"/>
        <end position="331"/>
    </location>
</feature>
<feature type="repeat" description="WD" evidence="5">
    <location>
        <begin position="415"/>
        <end position="456"/>
    </location>
</feature>
<dbReference type="InParanoid" id="F0XQR9"/>
<dbReference type="PROSITE" id="PS50294">
    <property type="entry name" value="WD_REPEATS_REGION"/>
    <property type="match status" value="6"/>
</dbReference>
<dbReference type="HOGENOM" id="CLU_000288_57_16_1"/>
<dbReference type="GO" id="GO:0005730">
    <property type="term" value="C:nucleolus"/>
    <property type="evidence" value="ECO:0007669"/>
    <property type="project" value="UniProtKB-SubCell"/>
</dbReference>
<dbReference type="Gene3D" id="2.130.10.10">
    <property type="entry name" value="YVTN repeat-like/Quinoprotein amine dehydrogenase"/>
    <property type="match status" value="1"/>
</dbReference>
<feature type="repeat" description="WD" evidence="5">
    <location>
        <begin position="268"/>
        <end position="290"/>
    </location>
</feature>
<comment type="subcellular location">
    <subcellularLocation>
        <location evidence="1">Nucleus</location>
        <location evidence="1">Nucleolus</location>
    </subcellularLocation>
</comment>
<dbReference type="eggNOG" id="KOG0271">
    <property type="taxonomic scope" value="Eukaryota"/>
</dbReference>
<dbReference type="PANTHER" id="PTHR19848:SF0">
    <property type="entry name" value="NOTCHLESS PROTEIN HOMOLOG 1"/>
    <property type="match status" value="1"/>
</dbReference>
<dbReference type="InterPro" id="IPR020472">
    <property type="entry name" value="WD40_PAC1"/>
</dbReference>
<dbReference type="AlphaFoldDB" id="F0XQR9"/>
<dbReference type="PRINTS" id="PR00320">
    <property type="entry name" value="GPROTEINBRPT"/>
</dbReference>
<dbReference type="PRINTS" id="PR00319">
    <property type="entry name" value="GPROTEINB"/>
</dbReference>
<evidence type="ECO:0000256" key="4">
    <source>
        <dbReference type="ARBA" id="ARBA00023242"/>
    </source>
</evidence>
<feature type="repeat" description="WD" evidence="5">
    <location>
        <begin position="144"/>
        <end position="187"/>
    </location>
</feature>
<keyword evidence="7" id="KW-1185">Reference proteome</keyword>
<evidence type="ECO:0000256" key="2">
    <source>
        <dbReference type="ARBA" id="ARBA00022574"/>
    </source>
</evidence>
<feature type="repeat" description="WD" evidence="5">
    <location>
        <begin position="457"/>
        <end position="498"/>
    </location>
</feature>
<dbReference type="PANTHER" id="PTHR19848">
    <property type="entry name" value="WD40 REPEAT PROTEIN"/>
    <property type="match status" value="1"/>
</dbReference>
<dbReference type="InterPro" id="IPR001632">
    <property type="entry name" value="WD40_G-protein_beta-like"/>
</dbReference>
<protein>
    <submittedName>
        <fullName evidence="6">WD repeat protein</fullName>
    </submittedName>
</protein>
<dbReference type="OrthoDB" id="10267436at2759"/>
<feature type="repeat" description="WD" evidence="5">
    <location>
        <begin position="499"/>
        <end position="532"/>
    </location>
</feature>
<dbReference type="PROSITE" id="PS00678">
    <property type="entry name" value="WD_REPEATS_1"/>
    <property type="match status" value="2"/>
</dbReference>
<dbReference type="InterPro" id="IPR001680">
    <property type="entry name" value="WD40_rpt"/>
</dbReference>
<gene>
    <name evidence="6" type="ORF">CMQ_34</name>
</gene>
<keyword evidence="4" id="KW-0539">Nucleus</keyword>
<dbReference type="STRING" id="655863.F0XQR9"/>
<dbReference type="GO" id="GO:0110136">
    <property type="term" value="P:protein-RNA complex remodeling"/>
    <property type="evidence" value="ECO:0007669"/>
    <property type="project" value="EnsemblFungi"/>
</dbReference>
<keyword evidence="3" id="KW-0677">Repeat</keyword>
<reference evidence="6 7" key="1">
    <citation type="journal article" date="2011" name="Proc. Natl. Acad. Sci. U.S.A.">
        <title>Genome and transcriptome analyses of the mountain pine beetle-fungal symbiont Grosmannia clavigera, a lodgepole pine pathogen.</title>
        <authorList>
            <person name="DiGuistini S."/>
            <person name="Wang Y."/>
            <person name="Liao N.Y."/>
            <person name="Taylor G."/>
            <person name="Tanguay P."/>
            <person name="Feau N."/>
            <person name="Henrissat B."/>
            <person name="Chan S.K."/>
            <person name="Hesse-Orce U."/>
            <person name="Alamouti S.M."/>
            <person name="Tsui C.K.M."/>
            <person name="Docking R.T."/>
            <person name="Levasseur A."/>
            <person name="Haridas S."/>
            <person name="Robertson G."/>
            <person name="Birol I."/>
            <person name="Holt R.A."/>
            <person name="Marra M.A."/>
            <person name="Hamelin R.C."/>
            <person name="Hirst M."/>
            <person name="Jones S.J.M."/>
            <person name="Bohlmann J."/>
            <person name="Breuil C."/>
        </authorList>
    </citation>
    <scope>NUCLEOTIDE SEQUENCE [LARGE SCALE GENOMIC DNA]</scope>
    <source>
        <strain evidence="7">kw1407 / UAMH 11150</strain>
    </source>
</reference>
<evidence type="ECO:0000313" key="6">
    <source>
        <dbReference type="EMBL" id="EFW99716.1"/>
    </source>
</evidence>
<dbReference type="RefSeq" id="XP_014169448.1">
    <property type="nucleotide sequence ID" value="XM_014313973.1"/>
</dbReference>
<proteinExistence type="predicted"/>
<dbReference type="InterPro" id="IPR036322">
    <property type="entry name" value="WD40_repeat_dom_sf"/>
</dbReference>
<dbReference type="GeneID" id="25976495"/>
<name>F0XQR9_GROCL</name>
<sequence length="532" mass="58508">MATLVPPPPKRQRREHIERTKVQQDITANLPPDNGSFKARFVDADGKQMADVIEVNMADATEKNVSLLLNTLLGRDSDEFQPYRFRIHIPGSEPPVIVDQYPADLYGLLRAHGIENPFETTVTLAAEPQAVFRVQSVTRLAHRIPGHGQPILCVSFSPAGRGRWLATGSGDSTARIWDTDTGTPRHTLKQHRGWVLAVAWSPDGSRLATCSMDGTVIVWDPETGKPAGKELTGHSKPVLAVAWEPLHLVNSTGDRSSDYDANGPGPQLASASKDGTVRVWAANTGRCQYVLSGHRGSVSCVKWGGTGLLYSASHDKTVRVWNARLGTLVHELKAHAHWVNHLALSTDFVLRTGYFDHTGVVPPTDEAKRAKARERFEKAATINGALRERLASASDDFTMYLWDPMHQATKPVTRMVGHQKAINHVTFSPDGLFVASSGWDNHTKIWRAKDGSFVSTLRGHVAPVYQCSWSADSRLLVTASKDATVKVWNVRAAKLAADLPHHEDEVYAVEWSPDGQRVASGGKDKAVRLWRN</sequence>
<feature type="repeat" description="WD" evidence="5">
    <location>
        <begin position="188"/>
        <end position="229"/>
    </location>
</feature>
<evidence type="ECO:0000256" key="3">
    <source>
        <dbReference type="ARBA" id="ARBA00022737"/>
    </source>
</evidence>
<dbReference type="SUPFAM" id="SSF50978">
    <property type="entry name" value="WD40 repeat-like"/>
    <property type="match status" value="1"/>
</dbReference>